<gene>
    <name evidence="2" type="ORF">PG993_014012</name>
</gene>
<dbReference type="Proteomes" id="UP001444661">
    <property type="component" value="Unassembled WGS sequence"/>
</dbReference>
<evidence type="ECO:0000313" key="2">
    <source>
        <dbReference type="EMBL" id="KAK8017686.1"/>
    </source>
</evidence>
<comment type="caution">
    <text evidence="2">The sequence shown here is derived from an EMBL/GenBank/DDBJ whole genome shotgun (WGS) entry which is preliminary data.</text>
</comment>
<protein>
    <submittedName>
        <fullName evidence="2">Uncharacterized protein</fullName>
    </submittedName>
</protein>
<evidence type="ECO:0000313" key="3">
    <source>
        <dbReference type="Proteomes" id="UP001444661"/>
    </source>
</evidence>
<proteinExistence type="predicted"/>
<sequence length="257" mass="28806">MSSLPPPELTELGISLMSRTRPRRPMRPDERQVFANSRFGRLQWLFFTNLGDVRVLDWDPALAQSTWSRLFAAPEEAAAVGPDGGPAASAPAMVAHPLGHKSATDPPRSRMCVQIKDLWAHEGWQDRDMMDQRPAPLVIEAPRDGDRPPFVTVAQFVEQVSAYAKGHEDILRELHCDNGDIGPYFYRIAYGPSLARADNPDAVFSVSIDDARCWPLMEQRWAKLAEDLKREGQEGGGSDEEKEPERLTEAMNQTRLT</sequence>
<keyword evidence="3" id="KW-1185">Reference proteome</keyword>
<reference evidence="2 3" key="1">
    <citation type="submission" date="2023-01" db="EMBL/GenBank/DDBJ databases">
        <title>Analysis of 21 Apiospora genomes using comparative genomics revels a genus with tremendous synthesis potential of carbohydrate active enzymes and secondary metabolites.</title>
        <authorList>
            <person name="Sorensen T."/>
        </authorList>
    </citation>
    <scope>NUCLEOTIDE SEQUENCE [LARGE SCALE GENOMIC DNA]</scope>
    <source>
        <strain evidence="2 3">CBS 33761</strain>
    </source>
</reference>
<organism evidence="2 3">
    <name type="scientific">Apiospora rasikravindrae</name>
    <dbReference type="NCBI Taxonomy" id="990691"/>
    <lineage>
        <taxon>Eukaryota</taxon>
        <taxon>Fungi</taxon>
        <taxon>Dikarya</taxon>
        <taxon>Ascomycota</taxon>
        <taxon>Pezizomycotina</taxon>
        <taxon>Sordariomycetes</taxon>
        <taxon>Xylariomycetidae</taxon>
        <taxon>Amphisphaeriales</taxon>
        <taxon>Apiosporaceae</taxon>
        <taxon>Apiospora</taxon>
    </lineage>
</organism>
<dbReference type="EMBL" id="JAQQWK010000013">
    <property type="protein sequence ID" value="KAK8017686.1"/>
    <property type="molecule type" value="Genomic_DNA"/>
</dbReference>
<accession>A0ABR1RRT7</accession>
<feature type="region of interest" description="Disordered" evidence="1">
    <location>
        <begin position="227"/>
        <end position="257"/>
    </location>
</feature>
<name>A0ABR1RRT7_9PEZI</name>
<evidence type="ECO:0000256" key="1">
    <source>
        <dbReference type="SAM" id="MobiDB-lite"/>
    </source>
</evidence>